<dbReference type="EMBL" id="BAABAF010000003">
    <property type="protein sequence ID" value="GAA3758964.1"/>
    <property type="molecule type" value="Genomic_DNA"/>
</dbReference>
<keyword evidence="7" id="KW-1185">Reference proteome</keyword>
<dbReference type="InterPro" id="IPR058625">
    <property type="entry name" value="MdtA-like_BSH"/>
</dbReference>
<evidence type="ECO:0000256" key="3">
    <source>
        <dbReference type="SAM" id="Phobius"/>
    </source>
</evidence>
<sequence length="440" mass="42314">MSAPTFLSRVPRWTLVTVATAVAAAVVLSIWTFGFLLPGQSTSAATIYRTATASLQTLQKTVAGTGTVAPTVQDSVSFAVAGTVTDVAVKTGATVKKGQTLAKVDTLQLNAALLQAKATLAQAQATLSSAESANGGTAADVARVSAASAAVDVAAAAVTDAQTAMSDATLTAPAAGLITAVTIATGDKISGTSAAGSGSANASTGAGTGSGGGAASANGSAAASSSTHSADFTLVSTDSWTLSVSVGETDITNVAVGDQVDLTDTDGTAYFGTVSQVGDLPSTTSGAAAYPVTIAVTGTGKGLFDGVSLTAAIVYQRRTDVLAVPSAAVTTTGSTSTVQVVGSDGTHTTVTVKVGETAGGYTEITSGIKEGTTVVVASFTPRTSTHTGQTGTPDRGFGGFSGGGGFRGGTGAGGTGTGGTGGFTNGGSYTGGQRGTQGGN</sequence>
<dbReference type="Pfam" id="PF25917">
    <property type="entry name" value="BSH_RND"/>
    <property type="match status" value="1"/>
</dbReference>
<dbReference type="Gene3D" id="2.40.30.170">
    <property type="match status" value="1"/>
</dbReference>
<feature type="domain" description="Multidrug resistance protein MdtA-like barrel-sandwich hybrid" evidence="4">
    <location>
        <begin position="77"/>
        <end position="193"/>
    </location>
</feature>
<dbReference type="RefSeq" id="WP_344781080.1">
    <property type="nucleotide sequence ID" value="NZ_BAABAF010000003.1"/>
</dbReference>
<keyword evidence="3" id="KW-1133">Transmembrane helix</keyword>
<evidence type="ECO:0000259" key="4">
    <source>
        <dbReference type="Pfam" id="PF25917"/>
    </source>
</evidence>
<proteinExistence type="predicted"/>
<organism evidence="6 7">
    <name type="scientific">Microbacterium kribbense</name>
    <dbReference type="NCBI Taxonomy" id="433645"/>
    <lineage>
        <taxon>Bacteria</taxon>
        <taxon>Bacillati</taxon>
        <taxon>Actinomycetota</taxon>
        <taxon>Actinomycetes</taxon>
        <taxon>Micrococcales</taxon>
        <taxon>Microbacteriaceae</taxon>
        <taxon>Microbacterium</taxon>
    </lineage>
</organism>
<feature type="domain" description="Multidrug resistance protein MdtA-like C-terminal permuted SH3" evidence="5">
    <location>
        <begin position="320"/>
        <end position="376"/>
    </location>
</feature>
<dbReference type="SUPFAM" id="SSF111369">
    <property type="entry name" value="HlyD-like secretion proteins"/>
    <property type="match status" value="1"/>
</dbReference>
<keyword evidence="3" id="KW-0472">Membrane</keyword>
<evidence type="ECO:0000313" key="7">
    <source>
        <dbReference type="Proteomes" id="UP001500540"/>
    </source>
</evidence>
<gene>
    <name evidence="6" type="ORF">GCM10022240_09480</name>
</gene>
<dbReference type="Gene3D" id="2.40.50.100">
    <property type="match status" value="1"/>
</dbReference>
<dbReference type="Proteomes" id="UP001500540">
    <property type="component" value="Unassembled WGS sequence"/>
</dbReference>
<evidence type="ECO:0000259" key="5">
    <source>
        <dbReference type="Pfam" id="PF25967"/>
    </source>
</evidence>
<evidence type="ECO:0000256" key="1">
    <source>
        <dbReference type="ARBA" id="ARBA00022448"/>
    </source>
</evidence>
<feature type="region of interest" description="Disordered" evidence="2">
    <location>
        <begin position="193"/>
        <end position="220"/>
    </location>
</feature>
<dbReference type="InterPro" id="IPR058627">
    <property type="entry name" value="MdtA-like_C"/>
</dbReference>
<comment type="caution">
    <text evidence="6">The sequence shown here is derived from an EMBL/GenBank/DDBJ whole genome shotgun (WGS) entry which is preliminary data.</text>
</comment>
<keyword evidence="1" id="KW-0813">Transport</keyword>
<protein>
    <submittedName>
        <fullName evidence="6">Efflux RND transporter periplasmic adaptor subunit</fullName>
    </submittedName>
</protein>
<evidence type="ECO:0000313" key="6">
    <source>
        <dbReference type="EMBL" id="GAA3758964.1"/>
    </source>
</evidence>
<feature type="compositionally biased region" description="Low complexity" evidence="2">
    <location>
        <begin position="193"/>
        <end position="205"/>
    </location>
</feature>
<feature type="transmembrane region" description="Helical" evidence="3">
    <location>
        <begin position="12"/>
        <end position="37"/>
    </location>
</feature>
<evidence type="ECO:0000256" key="2">
    <source>
        <dbReference type="SAM" id="MobiDB-lite"/>
    </source>
</evidence>
<dbReference type="PANTHER" id="PTHR30469">
    <property type="entry name" value="MULTIDRUG RESISTANCE PROTEIN MDTA"/>
    <property type="match status" value="1"/>
</dbReference>
<dbReference type="PANTHER" id="PTHR30469:SF33">
    <property type="entry name" value="SLR1207 PROTEIN"/>
    <property type="match status" value="1"/>
</dbReference>
<feature type="region of interest" description="Disordered" evidence="2">
    <location>
        <begin position="402"/>
        <end position="440"/>
    </location>
</feature>
<name>A0ABP7G893_9MICO</name>
<reference evidence="7" key="1">
    <citation type="journal article" date="2019" name="Int. J. Syst. Evol. Microbiol.">
        <title>The Global Catalogue of Microorganisms (GCM) 10K type strain sequencing project: providing services to taxonomists for standard genome sequencing and annotation.</title>
        <authorList>
            <consortium name="The Broad Institute Genomics Platform"/>
            <consortium name="The Broad Institute Genome Sequencing Center for Infectious Disease"/>
            <person name="Wu L."/>
            <person name="Ma J."/>
        </authorList>
    </citation>
    <scope>NUCLEOTIDE SEQUENCE [LARGE SCALE GENOMIC DNA]</scope>
    <source>
        <strain evidence="7">JCM 16950</strain>
    </source>
</reference>
<dbReference type="Gene3D" id="2.40.420.20">
    <property type="match status" value="1"/>
</dbReference>
<keyword evidence="3" id="KW-0812">Transmembrane</keyword>
<accession>A0ABP7G893</accession>
<dbReference type="Gene3D" id="1.10.287.470">
    <property type="entry name" value="Helix hairpin bin"/>
    <property type="match status" value="1"/>
</dbReference>
<dbReference type="Pfam" id="PF25967">
    <property type="entry name" value="RND-MFP_C"/>
    <property type="match status" value="1"/>
</dbReference>